<keyword evidence="1" id="KW-0812">Transmembrane</keyword>
<keyword evidence="1" id="KW-0472">Membrane</keyword>
<name>A0A1H5AET5_TSUTY</name>
<proteinExistence type="predicted"/>
<dbReference type="STRING" id="57704.SAMN04489793_4877"/>
<dbReference type="EMBL" id="FNSA01000003">
    <property type="protein sequence ID" value="SED40857.1"/>
    <property type="molecule type" value="Genomic_DNA"/>
</dbReference>
<protein>
    <recommendedName>
        <fullName evidence="4">DUF2516 domain-containing protein</fullName>
    </recommendedName>
</protein>
<feature type="transmembrane region" description="Helical" evidence="1">
    <location>
        <begin position="52"/>
        <end position="85"/>
    </location>
</feature>
<gene>
    <name evidence="2" type="ORF">SAMN04489793_4877</name>
</gene>
<dbReference type="RefSeq" id="WP_068522851.1">
    <property type="nucleotide sequence ID" value="NZ_CBDRGN010000006.1"/>
</dbReference>
<dbReference type="Proteomes" id="UP000182241">
    <property type="component" value="Unassembled WGS sequence"/>
</dbReference>
<dbReference type="Pfam" id="PF10724">
    <property type="entry name" value="DUF2516"/>
    <property type="match status" value="1"/>
</dbReference>
<evidence type="ECO:0000313" key="2">
    <source>
        <dbReference type="EMBL" id="SED40857.1"/>
    </source>
</evidence>
<dbReference type="InterPro" id="IPR019662">
    <property type="entry name" value="DUF2516"/>
</dbReference>
<dbReference type="GeneID" id="300996862"/>
<dbReference type="AlphaFoldDB" id="A0A1H5AET5"/>
<evidence type="ECO:0000256" key="1">
    <source>
        <dbReference type="SAM" id="Phobius"/>
    </source>
</evidence>
<feature type="transmembrane region" description="Helical" evidence="1">
    <location>
        <begin position="6"/>
        <end position="32"/>
    </location>
</feature>
<keyword evidence="1" id="KW-1133">Transmembrane helix</keyword>
<keyword evidence="3" id="KW-1185">Reference proteome</keyword>
<sequence length="99" mass="10725">MDVLLYGFGTLSLLASLLVTVALLATGAFCLIHALRAPADAFTAAGKWQKNYWVITLVACEVLVLAGLNYMGTVIGAIGILVYLLDVKPKLDEVRRPRY</sequence>
<accession>A0A1H5AET5</accession>
<evidence type="ECO:0008006" key="4">
    <source>
        <dbReference type="Google" id="ProtNLM"/>
    </source>
</evidence>
<organism evidence="2 3">
    <name type="scientific">Tsukamurella tyrosinosolvens</name>
    <dbReference type="NCBI Taxonomy" id="57704"/>
    <lineage>
        <taxon>Bacteria</taxon>
        <taxon>Bacillati</taxon>
        <taxon>Actinomycetota</taxon>
        <taxon>Actinomycetes</taxon>
        <taxon>Mycobacteriales</taxon>
        <taxon>Tsukamurellaceae</taxon>
        <taxon>Tsukamurella</taxon>
    </lineage>
</organism>
<reference evidence="3" key="1">
    <citation type="submission" date="2016-10" db="EMBL/GenBank/DDBJ databases">
        <authorList>
            <person name="Varghese N."/>
            <person name="Submissions S."/>
        </authorList>
    </citation>
    <scope>NUCLEOTIDE SEQUENCE [LARGE SCALE GENOMIC DNA]</scope>
    <source>
        <strain evidence="3">DSM 44234</strain>
    </source>
</reference>
<evidence type="ECO:0000313" key="3">
    <source>
        <dbReference type="Proteomes" id="UP000182241"/>
    </source>
</evidence>
<dbReference type="OrthoDB" id="5191769at2"/>